<dbReference type="InterPro" id="IPR003439">
    <property type="entry name" value="ABC_transporter-like_ATP-bd"/>
</dbReference>
<dbReference type="GO" id="GO:0016887">
    <property type="term" value="F:ATP hydrolysis activity"/>
    <property type="evidence" value="ECO:0007669"/>
    <property type="project" value="InterPro"/>
</dbReference>
<proteinExistence type="inferred from homology"/>
<gene>
    <name evidence="6" type="ORF">SH1V18_34560</name>
</gene>
<evidence type="ECO:0000256" key="4">
    <source>
        <dbReference type="ARBA" id="ARBA00022840"/>
    </source>
</evidence>
<dbReference type="SUPFAM" id="SSF52540">
    <property type="entry name" value="P-loop containing nucleoside triphosphate hydrolases"/>
    <property type="match status" value="1"/>
</dbReference>
<organism evidence="6 7">
    <name type="scientific">Vallitalea longa</name>
    <dbReference type="NCBI Taxonomy" id="2936439"/>
    <lineage>
        <taxon>Bacteria</taxon>
        <taxon>Bacillati</taxon>
        <taxon>Bacillota</taxon>
        <taxon>Clostridia</taxon>
        <taxon>Lachnospirales</taxon>
        <taxon>Vallitaleaceae</taxon>
        <taxon>Vallitalea</taxon>
    </lineage>
</organism>
<dbReference type="PANTHER" id="PTHR43335">
    <property type="entry name" value="ABC TRANSPORTER, ATP-BINDING PROTEIN"/>
    <property type="match status" value="1"/>
</dbReference>
<evidence type="ECO:0000313" key="6">
    <source>
        <dbReference type="EMBL" id="GKX30976.1"/>
    </source>
</evidence>
<dbReference type="Pfam" id="PF00005">
    <property type="entry name" value="ABC_tran"/>
    <property type="match status" value="1"/>
</dbReference>
<dbReference type="RefSeq" id="WP_281817575.1">
    <property type="nucleotide sequence ID" value="NZ_BRLB01000013.1"/>
</dbReference>
<dbReference type="InterPro" id="IPR003593">
    <property type="entry name" value="AAA+_ATPase"/>
</dbReference>
<evidence type="ECO:0000259" key="5">
    <source>
        <dbReference type="PROSITE" id="PS50893"/>
    </source>
</evidence>
<evidence type="ECO:0000313" key="7">
    <source>
        <dbReference type="Proteomes" id="UP001144256"/>
    </source>
</evidence>
<feature type="domain" description="ABC transporter" evidence="5">
    <location>
        <begin position="2"/>
        <end position="228"/>
    </location>
</feature>
<evidence type="ECO:0000256" key="1">
    <source>
        <dbReference type="ARBA" id="ARBA00005417"/>
    </source>
</evidence>
<keyword evidence="4 6" id="KW-0067">ATP-binding</keyword>
<evidence type="ECO:0000256" key="3">
    <source>
        <dbReference type="ARBA" id="ARBA00022741"/>
    </source>
</evidence>
<comment type="caution">
    <text evidence="6">The sequence shown here is derived from an EMBL/GenBank/DDBJ whole genome shotgun (WGS) entry which is preliminary data.</text>
</comment>
<keyword evidence="2" id="KW-0813">Transport</keyword>
<dbReference type="AlphaFoldDB" id="A0A9W6DF88"/>
<protein>
    <submittedName>
        <fullName evidence="6">Bacitracin ABC transporter ATP-binding protein</fullName>
    </submittedName>
</protein>
<dbReference type="InterPro" id="IPR027417">
    <property type="entry name" value="P-loop_NTPase"/>
</dbReference>
<dbReference type="PROSITE" id="PS50893">
    <property type="entry name" value="ABC_TRANSPORTER_2"/>
    <property type="match status" value="1"/>
</dbReference>
<dbReference type="Gene3D" id="3.40.50.300">
    <property type="entry name" value="P-loop containing nucleotide triphosphate hydrolases"/>
    <property type="match status" value="1"/>
</dbReference>
<reference evidence="6" key="1">
    <citation type="submission" date="2022-06" db="EMBL/GenBank/DDBJ databases">
        <title>Vallitalea longa sp. nov., an anaerobic bacterium isolated from marine sediment.</title>
        <authorList>
            <person name="Hirano S."/>
            <person name="Terahara T."/>
            <person name="Mori K."/>
            <person name="Hamada M."/>
            <person name="Matsumoto R."/>
            <person name="Kobayashi T."/>
        </authorList>
    </citation>
    <scope>NUCLEOTIDE SEQUENCE</scope>
    <source>
        <strain evidence="6">SH18-1</strain>
    </source>
</reference>
<evidence type="ECO:0000256" key="2">
    <source>
        <dbReference type="ARBA" id="ARBA00022448"/>
    </source>
</evidence>
<comment type="similarity">
    <text evidence="1">Belongs to the ABC transporter superfamily.</text>
</comment>
<keyword evidence="3" id="KW-0547">Nucleotide-binding</keyword>
<dbReference type="GO" id="GO:0005524">
    <property type="term" value="F:ATP binding"/>
    <property type="evidence" value="ECO:0007669"/>
    <property type="project" value="UniProtKB-KW"/>
</dbReference>
<dbReference type="SMART" id="SM00382">
    <property type="entry name" value="AAA"/>
    <property type="match status" value="1"/>
</dbReference>
<dbReference type="Proteomes" id="UP001144256">
    <property type="component" value="Unassembled WGS sequence"/>
</dbReference>
<sequence length="267" mass="29862">MIKIDALDKYYGDFHVLKNLSLNINKGDIFGLIGKNGAGKTTIFKIILGLSDYKDGNLSIIGSENNTDLQKKRKEIGFFIGKNFFDYLNAKDNLKYYSKLKGIKGEDEIDRVLKIVGLSGVNSKYRSFSMGMKQRLGIANAILGNPSILILDEPINGLDPQGIADVRELIKKLNHEYDMTIIVSSHILGELENTATRFGIVHEGRVLKEITNDELDLSVDSVEISVDDLNKARKILLDNNIKITDEKSISKGLEQYYFELVGGKKND</sequence>
<name>A0A9W6DF88_9FIRM</name>
<dbReference type="EMBL" id="BRLB01000013">
    <property type="protein sequence ID" value="GKX30976.1"/>
    <property type="molecule type" value="Genomic_DNA"/>
</dbReference>
<keyword evidence="7" id="KW-1185">Reference proteome</keyword>
<accession>A0A9W6DF88</accession>